<comment type="caution">
    <text evidence="1">The sequence shown here is derived from an EMBL/GenBank/DDBJ whole genome shotgun (WGS) entry which is preliminary data.</text>
</comment>
<protein>
    <submittedName>
        <fullName evidence="1">Uncharacterized protein</fullName>
    </submittedName>
</protein>
<reference evidence="1" key="1">
    <citation type="submission" date="2019-08" db="EMBL/GenBank/DDBJ databases">
        <authorList>
            <person name="Kucharzyk K."/>
            <person name="Murdoch R.W."/>
            <person name="Higgins S."/>
            <person name="Loffler F."/>
        </authorList>
    </citation>
    <scope>NUCLEOTIDE SEQUENCE</scope>
</reference>
<dbReference type="EMBL" id="VSSQ01062553">
    <property type="protein sequence ID" value="MPN15712.1"/>
    <property type="molecule type" value="Genomic_DNA"/>
</dbReference>
<dbReference type="AlphaFoldDB" id="A0A645FQ42"/>
<evidence type="ECO:0000313" key="1">
    <source>
        <dbReference type="EMBL" id="MPN15712.1"/>
    </source>
</evidence>
<proteinExistence type="predicted"/>
<sequence length="91" mass="9703">MVTQMLVQLCMQQVGGSMVSHGVKSSHPIHFDHGSIASLGGTLFHGADVNDHARSGAPYFIHTDLPGAIFGYDLPAIANLSTRFYIETGFG</sequence>
<accession>A0A645FQ42</accession>
<gene>
    <name evidence="1" type="ORF">SDC9_163046</name>
</gene>
<organism evidence="1">
    <name type="scientific">bioreactor metagenome</name>
    <dbReference type="NCBI Taxonomy" id="1076179"/>
    <lineage>
        <taxon>unclassified sequences</taxon>
        <taxon>metagenomes</taxon>
        <taxon>ecological metagenomes</taxon>
    </lineage>
</organism>
<name>A0A645FQ42_9ZZZZ</name>